<evidence type="ECO:0000256" key="1">
    <source>
        <dbReference type="ARBA" id="ARBA00022741"/>
    </source>
</evidence>
<name>A0A9Q1QTA7_9CARY</name>
<evidence type="ECO:0000259" key="3">
    <source>
        <dbReference type="PROSITE" id="PS50936"/>
    </source>
</evidence>
<evidence type="ECO:0000259" key="4">
    <source>
        <dbReference type="PROSITE" id="PS51721"/>
    </source>
</evidence>
<dbReference type="InterPro" id="IPR010914">
    <property type="entry name" value="RsgA_GTPase_dom"/>
</dbReference>
<dbReference type="InterPro" id="IPR012340">
    <property type="entry name" value="NA-bd_OB-fold"/>
</dbReference>
<dbReference type="AlphaFoldDB" id="A0A9Q1QTA7"/>
<dbReference type="EMBL" id="JAKOGI010000008">
    <property type="protein sequence ID" value="KAJ8451530.1"/>
    <property type="molecule type" value="Genomic_DNA"/>
</dbReference>
<keyword evidence="6" id="KW-1185">Reference proteome</keyword>
<dbReference type="HAMAP" id="MF_01820">
    <property type="entry name" value="GTPase_RsgA"/>
    <property type="match status" value="1"/>
</dbReference>
<dbReference type="GO" id="GO:0005525">
    <property type="term" value="F:GTP binding"/>
    <property type="evidence" value="ECO:0007669"/>
    <property type="project" value="UniProtKB-KW"/>
</dbReference>
<proteinExistence type="inferred from homology"/>
<evidence type="ECO:0000313" key="6">
    <source>
        <dbReference type="Proteomes" id="UP001153076"/>
    </source>
</evidence>
<feature type="domain" description="EngC GTPase" evidence="3">
    <location>
        <begin position="176"/>
        <end position="402"/>
    </location>
</feature>
<dbReference type="Pfam" id="PF03193">
    <property type="entry name" value="RsgA_GTPase"/>
    <property type="match status" value="2"/>
</dbReference>
<evidence type="ECO:0000313" key="5">
    <source>
        <dbReference type="EMBL" id="KAJ8451530.1"/>
    </source>
</evidence>
<keyword evidence="1" id="KW-0547">Nucleotide-binding</keyword>
<dbReference type="InterPro" id="IPR004881">
    <property type="entry name" value="Ribosome_biogen_GTPase_RsgA"/>
</dbReference>
<dbReference type="InterPro" id="IPR027417">
    <property type="entry name" value="P-loop_NTPase"/>
</dbReference>
<dbReference type="CDD" id="cd01854">
    <property type="entry name" value="YjeQ_EngC"/>
    <property type="match status" value="1"/>
</dbReference>
<protein>
    <submittedName>
        <fullName evidence="5">Uncharacterized protein</fullName>
    </submittedName>
</protein>
<dbReference type="GO" id="GO:0003924">
    <property type="term" value="F:GTPase activity"/>
    <property type="evidence" value="ECO:0007669"/>
    <property type="project" value="InterPro"/>
</dbReference>
<dbReference type="OrthoDB" id="442158at2759"/>
<reference evidence="5" key="1">
    <citation type="submission" date="2022-04" db="EMBL/GenBank/DDBJ databases">
        <title>Carnegiea gigantea Genome sequencing and assembly v2.</title>
        <authorList>
            <person name="Copetti D."/>
            <person name="Sanderson M.J."/>
            <person name="Burquez A."/>
            <person name="Wojciechowski M.F."/>
        </authorList>
    </citation>
    <scope>NUCLEOTIDE SEQUENCE</scope>
    <source>
        <strain evidence="5">SGP5-SGP5p</strain>
        <tissue evidence="5">Aerial part</tissue>
    </source>
</reference>
<dbReference type="InterPro" id="IPR030378">
    <property type="entry name" value="G_CP_dom"/>
</dbReference>
<gene>
    <name evidence="5" type="ORF">Cgig2_018164</name>
</gene>
<keyword evidence="2" id="KW-0342">GTP-binding</keyword>
<dbReference type="PROSITE" id="PS51721">
    <property type="entry name" value="G_CP"/>
    <property type="match status" value="1"/>
</dbReference>
<organism evidence="5 6">
    <name type="scientific">Carnegiea gigantea</name>
    <dbReference type="NCBI Taxonomy" id="171969"/>
    <lineage>
        <taxon>Eukaryota</taxon>
        <taxon>Viridiplantae</taxon>
        <taxon>Streptophyta</taxon>
        <taxon>Embryophyta</taxon>
        <taxon>Tracheophyta</taxon>
        <taxon>Spermatophyta</taxon>
        <taxon>Magnoliopsida</taxon>
        <taxon>eudicotyledons</taxon>
        <taxon>Gunneridae</taxon>
        <taxon>Pentapetalae</taxon>
        <taxon>Caryophyllales</taxon>
        <taxon>Cactineae</taxon>
        <taxon>Cactaceae</taxon>
        <taxon>Cactoideae</taxon>
        <taxon>Echinocereeae</taxon>
        <taxon>Carnegiea</taxon>
    </lineage>
</organism>
<dbReference type="Proteomes" id="UP001153076">
    <property type="component" value="Unassembled WGS sequence"/>
</dbReference>
<dbReference type="NCBIfam" id="TIGR00157">
    <property type="entry name" value="ribosome small subunit-dependent GTPase A"/>
    <property type="match status" value="1"/>
</dbReference>
<dbReference type="Gene3D" id="1.10.40.50">
    <property type="entry name" value="Probable gtpase engc, domain 3"/>
    <property type="match status" value="1"/>
</dbReference>
<comment type="caution">
    <text evidence="5">The sequence shown here is derived from an EMBL/GenBank/DDBJ whole genome shotgun (WGS) entry which is preliminary data.</text>
</comment>
<accession>A0A9Q1QTA7</accession>
<dbReference type="PROSITE" id="PS50936">
    <property type="entry name" value="ENGC_GTPASE"/>
    <property type="match status" value="1"/>
</dbReference>
<feature type="domain" description="CP-type G" evidence="4">
    <location>
        <begin position="168"/>
        <end position="404"/>
    </location>
</feature>
<sequence>MPVNSFSLLCHPATPQLAAATAASFLLLRRRFSLVINASRKVHNQPQPNRNTLKAREALKHFSSLTSLSPSIDQLPQILSPNQAIGMVASAQANFMRVIVQSAPEPSGSSEKESALEGSRVGVELLCVVRALLKKIRRRVMVGDKVLVGSIDWVDRRGMIENVYPRESEILDPPIANADHFLVLFSMDQPKLEPFSLTRFLVEAESTGIPLTLALNKCELVNEEVLAAWKTRLFQWGYVPIFCSVKSKQGLDSLVFTLRERTTVIVGPSGVGKSSLINVLRNSDDSPVMAEGTLFDPVGFISHVCIPRSISLCLTLLFNTSCASSLRKEGVKKGNKIYSFCGLIGFMVSSFANFQISGSKWFEEQRVGEVSARSGRGKHTTRNVSLLPLAGGGYLADTPGFNQPRLLKVTKHSLAETFPEIRKILKENEPKRCAFNNCLHIGEPGCLVGADWERYPYYFQLVDEIKIREEFQLRTMGTKREADVRTKMGHMGVVQAEPKLEPKKHRRLSRKKLNQSILDELYEELDEDDEYLEDNPIISAMDQENQ</sequence>
<dbReference type="SUPFAM" id="SSF52540">
    <property type="entry name" value="P-loop containing nucleoside triphosphate hydrolases"/>
    <property type="match status" value="2"/>
</dbReference>
<dbReference type="PANTHER" id="PTHR32120:SF11">
    <property type="entry name" value="SMALL RIBOSOMAL SUBUNIT BIOGENESIS GTPASE RSGA 1, MITOCHONDRIAL-RELATED"/>
    <property type="match status" value="1"/>
</dbReference>
<dbReference type="Gene3D" id="3.40.50.300">
    <property type="entry name" value="P-loop containing nucleotide triphosphate hydrolases"/>
    <property type="match status" value="1"/>
</dbReference>
<dbReference type="SUPFAM" id="SSF50249">
    <property type="entry name" value="Nucleic acid-binding proteins"/>
    <property type="match status" value="1"/>
</dbReference>
<dbReference type="PANTHER" id="PTHR32120">
    <property type="entry name" value="SMALL RIBOSOMAL SUBUNIT BIOGENESIS GTPASE RSGA"/>
    <property type="match status" value="1"/>
</dbReference>
<evidence type="ECO:0000256" key="2">
    <source>
        <dbReference type="ARBA" id="ARBA00023134"/>
    </source>
</evidence>